<name>A0ABV7SMC3_9ACTN</name>
<evidence type="ECO:0000313" key="6">
    <source>
        <dbReference type="EMBL" id="MFC3577476.1"/>
    </source>
</evidence>
<dbReference type="SUPFAM" id="SSF103473">
    <property type="entry name" value="MFS general substrate transporter"/>
    <property type="match status" value="1"/>
</dbReference>
<evidence type="ECO:0000256" key="1">
    <source>
        <dbReference type="ARBA" id="ARBA00004141"/>
    </source>
</evidence>
<reference evidence="7" key="1">
    <citation type="journal article" date="2019" name="Int. J. Syst. Evol. Microbiol.">
        <title>The Global Catalogue of Microorganisms (GCM) 10K type strain sequencing project: providing services to taxonomists for standard genome sequencing and annotation.</title>
        <authorList>
            <consortium name="The Broad Institute Genomics Platform"/>
            <consortium name="The Broad Institute Genome Sequencing Center for Infectious Disease"/>
            <person name="Wu L."/>
            <person name="Ma J."/>
        </authorList>
    </citation>
    <scope>NUCLEOTIDE SEQUENCE [LARGE SCALE GENOMIC DNA]</scope>
    <source>
        <strain evidence="7">CGMCC 4.7035</strain>
    </source>
</reference>
<keyword evidence="7" id="KW-1185">Reference proteome</keyword>
<protein>
    <submittedName>
        <fullName evidence="6">Uncharacterized protein</fullName>
    </submittedName>
</protein>
<evidence type="ECO:0000256" key="2">
    <source>
        <dbReference type="ARBA" id="ARBA00022692"/>
    </source>
</evidence>
<evidence type="ECO:0000256" key="4">
    <source>
        <dbReference type="ARBA" id="ARBA00023136"/>
    </source>
</evidence>
<comment type="subcellular location">
    <subcellularLocation>
        <location evidence="1">Membrane</location>
        <topology evidence="1">Multi-pass membrane protein</topology>
    </subcellularLocation>
</comment>
<dbReference type="InterPro" id="IPR036259">
    <property type="entry name" value="MFS_trans_sf"/>
</dbReference>
<dbReference type="Gene3D" id="1.20.1250.20">
    <property type="entry name" value="MFS general substrate transporter like domains"/>
    <property type="match status" value="1"/>
</dbReference>
<proteinExistence type="predicted"/>
<feature type="transmembrane region" description="Helical" evidence="5">
    <location>
        <begin position="44"/>
        <end position="72"/>
    </location>
</feature>
<evidence type="ECO:0000256" key="3">
    <source>
        <dbReference type="ARBA" id="ARBA00022989"/>
    </source>
</evidence>
<keyword evidence="4 5" id="KW-0472">Membrane</keyword>
<dbReference type="EMBL" id="JBHRWR010000033">
    <property type="protein sequence ID" value="MFC3577476.1"/>
    <property type="molecule type" value="Genomic_DNA"/>
</dbReference>
<keyword evidence="2 5" id="KW-0812">Transmembrane</keyword>
<evidence type="ECO:0000313" key="7">
    <source>
        <dbReference type="Proteomes" id="UP001595701"/>
    </source>
</evidence>
<accession>A0ABV7SMC3</accession>
<sequence length="132" mass="14121">MEWGGTEYAWSSATILGLIAASLVLLAAFVFVETRAKEPMLPMGLFRSPVFLVCSVLSFIVGFAMLGAMTYLPTYLQYVDGVSATASGVRTLPMVVGLLGTSILSGTVVSRTGRYKRCSPSPARLSWRSPCS</sequence>
<keyword evidence="3 5" id="KW-1133">Transmembrane helix</keyword>
<comment type="caution">
    <text evidence="6">The sequence shown here is derived from an EMBL/GenBank/DDBJ whole genome shotgun (WGS) entry which is preliminary data.</text>
</comment>
<dbReference type="RefSeq" id="WP_386276352.1">
    <property type="nucleotide sequence ID" value="NZ_JBHRWR010000033.1"/>
</dbReference>
<feature type="transmembrane region" description="Helical" evidence="5">
    <location>
        <begin position="12"/>
        <end position="32"/>
    </location>
</feature>
<dbReference type="Proteomes" id="UP001595701">
    <property type="component" value="Unassembled WGS sequence"/>
</dbReference>
<gene>
    <name evidence="6" type="ORF">ACFOZ0_30250</name>
</gene>
<dbReference type="PANTHER" id="PTHR23501">
    <property type="entry name" value="MAJOR FACILITATOR SUPERFAMILY"/>
    <property type="match status" value="1"/>
</dbReference>
<dbReference type="PANTHER" id="PTHR23501:SF197">
    <property type="entry name" value="COMD"/>
    <property type="match status" value="1"/>
</dbReference>
<feature type="transmembrane region" description="Helical" evidence="5">
    <location>
        <begin position="92"/>
        <end position="109"/>
    </location>
</feature>
<evidence type="ECO:0000256" key="5">
    <source>
        <dbReference type="SAM" id="Phobius"/>
    </source>
</evidence>
<organism evidence="6 7">
    <name type="scientific">Streptomyces yaanensis</name>
    <dbReference type="NCBI Taxonomy" id="1142239"/>
    <lineage>
        <taxon>Bacteria</taxon>
        <taxon>Bacillati</taxon>
        <taxon>Actinomycetota</taxon>
        <taxon>Actinomycetes</taxon>
        <taxon>Kitasatosporales</taxon>
        <taxon>Streptomycetaceae</taxon>
        <taxon>Streptomyces</taxon>
    </lineage>
</organism>